<dbReference type="RefSeq" id="WP_191184607.1">
    <property type="nucleotide sequence ID" value="NZ_JACXAJ010000008.1"/>
</dbReference>
<feature type="transmembrane region" description="Helical" evidence="1">
    <location>
        <begin position="122"/>
        <end position="139"/>
    </location>
</feature>
<protein>
    <submittedName>
        <fullName evidence="2">Uncharacterized protein</fullName>
    </submittedName>
</protein>
<gene>
    <name evidence="2" type="ORF">H9Q13_15005</name>
</gene>
<proteinExistence type="predicted"/>
<dbReference type="Proteomes" id="UP000625551">
    <property type="component" value="Unassembled WGS sequence"/>
</dbReference>
<sequence length="156" mass="17848">MKLLLNQKKIGKQHLVTQLVALIVLTKGEGLFLMLALSEAPGWIMLALWILFNYFILVALVNYFNSLPLASSRFAKYGTTIKVLLIAVLGGLISFAFDLIYYRFHFYYIGEEYSLTELLGDIWSFMIFVPPVIAMGEIIRRKSYLSMLSNFRNCST</sequence>
<organism evidence="2 3">
    <name type="scientific">Pontibacter aquaedesilientis</name>
    <dbReference type="NCBI Taxonomy" id="2766980"/>
    <lineage>
        <taxon>Bacteria</taxon>
        <taxon>Pseudomonadati</taxon>
        <taxon>Bacteroidota</taxon>
        <taxon>Cytophagia</taxon>
        <taxon>Cytophagales</taxon>
        <taxon>Hymenobacteraceae</taxon>
        <taxon>Pontibacter</taxon>
    </lineage>
</organism>
<keyword evidence="1" id="KW-1133">Transmembrane helix</keyword>
<name>A0ABR7XJJ1_9BACT</name>
<evidence type="ECO:0000313" key="3">
    <source>
        <dbReference type="Proteomes" id="UP000625551"/>
    </source>
</evidence>
<evidence type="ECO:0000313" key="2">
    <source>
        <dbReference type="EMBL" id="MBD1398479.1"/>
    </source>
</evidence>
<feature type="transmembrane region" description="Helical" evidence="1">
    <location>
        <begin position="43"/>
        <end position="63"/>
    </location>
</feature>
<feature type="transmembrane region" description="Helical" evidence="1">
    <location>
        <begin position="83"/>
        <end position="102"/>
    </location>
</feature>
<feature type="transmembrane region" description="Helical" evidence="1">
    <location>
        <begin position="15"/>
        <end position="37"/>
    </location>
</feature>
<keyword evidence="1" id="KW-0472">Membrane</keyword>
<keyword evidence="1" id="KW-0812">Transmembrane</keyword>
<dbReference type="EMBL" id="JACXAJ010000008">
    <property type="protein sequence ID" value="MBD1398479.1"/>
    <property type="molecule type" value="Genomic_DNA"/>
</dbReference>
<keyword evidence="3" id="KW-1185">Reference proteome</keyword>
<evidence type="ECO:0000256" key="1">
    <source>
        <dbReference type="SAM" id="Phobius"/>
    </source>
</evidence>
<reference evidence="2 3" key="1">
    <citation type="submission" date="2020-09" db="EMBL/GenBank/DDBJ databases">
        <title>Genome sequencing and assembly of Pontibacter sp.</title>
        <authorList>
            <person name="Chhetri G."/>
        </authorList>
    </citation>
    <scope>NUCLEOTIDE SEQUENCE [LARGE SCALE GENOMIC DNA]</scope>
    <source>
        <strain evidence="2 3">JH31</strain>
    </source>
</reference>
<comment type="caution">
    <text evidence="2">The sequence shown here is derived from an EMBL/GenBank/DDBJ whole genome shotgun (WGS) entry which is preliminary data.</text>
</comment>
<accession>A0ABR7XJJ1</accession>